<feature type="transmembrane region" description="Helical" evidence="1">
    <location>
        <begin position="216"/>
        <end position="241"/>
    </location>
</feature>
<dbReference type="InterPro" id="IPR013320">
    <property type="entry name" value="ConA-like_dom_sf"/>
</dbReference>
<feature type="transmembrane region" description="Helical" evidence="1">
    <location>
        <begin position="262"/>
        <end position="280"/>
    </location>
</feature>
<feature type="transmembrane region" description="Helical" evidence="1">
    <location>
        <begin position="324"/>
        <end position="348"/>
    </location>
</feature>
<proteinExistence type="predicted"/>
<feature type="transmembrane region" description="Helical" evidence="1">
    <location>
        <begin position="292"/>
        <end position="312"/>
    </location>
</feature>
<evidence type="ECO:0008006" key="4">
    <source>
        <dbReference type="Google" id="ProtNLM"/>
    </source>
</evidence>
<feature type="transmembrane region" description="Helical" evidence="1">
    <location>
        <begin position="144"/>
        <end position="166"/>
    </location>
</feature>
<dbReference type="AlphaFoldDB" id="A0A1Q8QXU3"/>
<evidence type="ECO:0000256" key="1">
    <source>
        <dbReference type="SAM" id="Phobius"/>
    </source>
</evidence>
<dbReference type="SUPFAM" id="SSF49899">
    <property type="entry name" value="Concanavalin A-like lectins/glucanases"/>
    <property type="match status" value="1"/>
</dbReference>
<keyword evidence="3" id="KW-1185">Reference proteome</keyword>
<evidence type="ECO:0000313" key="3">
    <source>
        <dbReference type="Proteomes" id="UP000186102"/>
    </source>
</evidence>
<dbReference type="STRING" id="1888891.DSOL_2030"/>
<feature type="transmembrane region" description="Helical" evidence="1">
    <location>
        <begin position="12"/>
        <end position="36"/>
    </location>
</feature>
<feature type="transmembrane region" description="Helical" evidence="1">
    <location>
        <begin position="401"/>
        <end position="421"/>
    </location>
</feature>
<dbReference type="EMBL" id="MLBF01000011">
    <property type="protein sequence ID" value="OLN32157.1"/>
    <property type="molecule type" value="Genomic_DNA"/>
</dbReference>
<keyword evidence="1" id="KW-1133">Transmembrane helix</keyword>
<keyword evidence="1" id="KW-0812">Transmembrane</keyword>
<dbReference type="Gene3D" id="2.60.120.200">
    <property type="match status" value="1"/>
</dbReference>
<keyword evidence="1" id="KW-0472">Membrane</keyword>
<feature type="transmembrane region" description="Helical" evidence="1">
    <location>
        <begin position="178"/>
        <end position="204"/>
    </location>
</feature>
<sequence length="825" mass="93842">MKIKMYEVVKQHKYIVLATLFFLIVVFPMFISGYMFDDAINSYTLGGMIESNLTLTQHTLKYMSSWIHNGRFFPLAFYGYGLFVLIQNLVAYKIFLFLLNLIDISLFLYLIFLLTKNKVMVNLSYLTIPLFYSFHIGFDPVLGFGGLLQLVFLYILISLIFLKFYLDSRKFLYLLLSVLFYCFSLATYEITYLFFLFHAVVIWFNYKQQHPPKKNTLLYISPFLGSAVLFAGLSLLLRYIFKVPIIGSNSPYTINIKIAPMLATYAKQLVGTLPLSYRILDPDKLFSPSYSIFIKLILLALPIVFIFLLGLCNGKNSMTRDEKLPLQSTIVLGLLMLILPGVLVSFSAKYQGYMGWGRPYLPVFIQIFGLDLILISSGLYFRHRFAKWLKFLDDGLFPKAIRYLSLALVAILCFFTVSSNYSIVQRSNQFWLYPRKTLEYALDNGLLNGLPSDSVILVDSNNPWDSTAFFLMHSGIKGQKVLSKGNYVSSGSLEPQPFSIYQDSESSNKLPFSTKHVYYLRYDSKQLGTGYVILAPLDDLKINDNRIISAFASVAKIFYWSPDSASTLSQVSGVIEYNDNNVRQFLLKRSELKDSKYGNDFIISRVENLGGMIDLNSVNVNSISSSTRKSEYWNLVPQNQLLFKDHQVPQFHVGFKNGFVKDGAEFSPVELASSFSVEVLVKPYATQVPYAGIIGNHPGEKYYSGFVIQQNSQSANNYQFGFGDGNKWMKETDFKLTPNQWSYVAVIVNQHTQEIVVYVNGTLAGKQVLEGQINNSHQPLFVGNFIGGDRAFNGLIKEVKITNGVLTREEIQINSELVEQNREGL</sequence>
<feature type="transmembrane region" description="Helical" evidence="1">
    <location>
        <begin position="90"/>
        <end position="112"/>
    </location>
</feature>
<accession>A0A1Q8QXU3</accession>
<feature type="transmembrane region" description="Helical" evidence="1">
    <location>
        <begin position="360"/>
        <end position="381"/>
    </location>
</feature>
<evidence type="ECO:0000313" key="2">
    <source>
        <dbReference type="EMBL" id="OLN32157.1"/>
    </source>
</evidence>
<reference evidence="2 3" key="1">
    <citation type="submission" date="2016-09" db="EMBL/GenBank/DDBJ databases">
        <title>Complete genome of Desulfosporosinus sp. OL.</title>
        <authorList>
            <person name="Mardanov A."/>
            <person name="Beletsky A."/>
            <person name="Panova A."/>
            <person name="Karnachuk O."/>
            <person name="Ravin N."/>
        </authorList>
    </citation>
    <scope>NUCLEOTIDE SEQUENCE [LARGE SCALE GENOMIC DNA]</scope>
    <source>
        <strain evidence="2 3">OL</strain>
    </source>
</reference>
<name>A0A1Q8QXU3_9FIRM</name>
<gene>
    <name evidence="2" type="ORF">DSOL_2030</name>
</gene>
<comment type="caution">
    <text evidence="2">The sequence shown here is derived from an EMBL/GenBank/DDBJ whole genome shotgun (WGS) entry which is preliminary data.</text>
</comment>
<dbReference type="Proteomes" id="UP000186102">
    <property type="component" value="Unassembled WGS sequence"/>
</dbReference>
<dbReference type="Pfam" id="PF13385">
    <property type="entry name" value="Laminin_G_3"/>
    <property type="match status" value="1"/>
</dbReference>
<protein>
    <recommendedName>
        <fullName evidence="4">LamG-like jellyroll fold domain-containing protein</fullName>
    </recommendedName>
</protein>
<dbReference type="RefSeq" id="WP_075364679.1">
    <property type="nucleotide sequence ID" value="NZ_MLBF01000011.1"/>
</dbReference>
<organism evidence="2 3">
    <name type="scientific">Desulfosporosinus metallidurans</name>
    <dbReference type="NCBI Taxonomy" id="1888891"/>
    <lineage>
        <taxon>Bacteria</taxon>
        <taxon>Bacillati</taxon>
        <taxon>Bacillota</taxon>
        <taxon>Clostridia</taxon>
        <taxon>Eubacteriales</taxon>
        <taxon>Desulfitobacteriaceae</taxon>
        <taxon>Desulfosporosinus</taxon>
    </lineage>
</organism>
<dbReference type="OrthoDB" id="158463at2"/>